<feature type="transmembrane region" description="Helical" evidence="1">
    <location>
        <begin position="272"/>
        <end position="291"/>
    </location>
</feature>
<keyword evidence="1" id="KW-0472">Membrane</keyword>
<feature type="transmembrane region" description="Helical" evidence="1">
    <location>
        <begin position="73"/>
        <end position="92"/>
    </location>
</feature>
<sequence>EEEEEEEDEEMQPDSNWGLAVWLENWFHCRRSLGPLFFGFGVLAYCMGVWKPVEDWLASLVPSRHGELNPESLKFIVGPTIVVMLSAFFTGGRRPSETFNTGQINGASTACGAFVGQHLLGVTHRSSNHMVAALSIAPAILSFLSAFFDYNHAYVSPLVMTAILGGACVPAWSTVFAIGGLPLDGMAILDLSLFTMAAAMSECYLRKVVLRCLGSSNILTPLATQMMTDMSFSWIADSHLIELAIWSGALVVMEGGGERVGISGECETACQIIRFVNIIAILVLMGQTIVWMQEMCNCGSRSYVAVGIVCLLAQIVYVNELGPMPLIYQETNVMVPPRIHN</sequence>
<dbReference type="AlphaFoldDB" id="A0AAV5U138"/>
<protein>
    <submittedName>
        <fullName evidence="2">Uncharacterized protein</fullName>
    </submittedName>
</protein>
<dbReference type="Proteomes" id="UP001432027">
    <property type="component" value="Unassembled WGS sequence"/>
</dbReference>
<evidence type="ECO:0000313" key="3">
    <source>
        <dbReference type="Proteomes" id="UP001432027"/>
    </source>
</evidence>
<feature type="transmembrane region" description="Helical" evidence="1">
    <location>
        <begin position="129"/>
        <end position="148"/>
    </location>
</feature>
<dbReference type="EMBL" id="BTSX01000005">
    <property type="protein sequence ID" value="GMT00145.1"/>
    <property type="molecule type" value="Genomic_DNA"/>
</dbReference>
<keyword evidence="3" id="KW-1185">Reference proteome</keyword>
<gene>
    <name evidence="2" type="ORF">PENTCL1PPCAC_22319</name>
</gene>
<organism evidence="2 3">
    <name type="scientific">Pristionchus entomophagus</name>
    <dbReference type="NCBI Taxonomy" id="358040"/>
    <lineage>
        <taxon>Eukaryota</taxon>
        <taxon>Metazoa</taxon>
        <taxon>Ecdysozoa</taxon>
        <taxon>Nematoda</taxon>
        <taxon>Chromadorea</taxon>
        <taxon>Rhabditida</taxon>
        <taxon>Rhabditina</taxon>
        <taxon>Diplogasteromorpha</taxon>
        <taxon>Diplogasteroidea</taxon>
        <taxon>Neodiplogasteridae</taxon>
        <taxon>Pristionchus</taxon>
    </lineage>
</organism>
<accession>A0AAV5U138</accession>
<comment type="caution">
    <text evidence="2">The sequence shown here is derived from an EMBL/GenBank/DDBJ whole genome shotgun (WGS) entry which is preliminary data.</text>
</comment>
<feature type="transmembrane region" description="Helical" evidence="1">
    <location>
        <begin position="155"/>
        <end position="179"/>
    </location>
</feature>
<reference evidence="2" key="1">
    <citation type="submission" date="2023-10" db="EMBL/GenBank/DDBJ databases">
        <title>Genome assembly of Pristionchus species.</title>
        <authorList>
            <person name="Yoshida K."/>
            <person name="Sommer R.J."/>
        </authorList>
    </citation>
    <scope>NUCLEOTIDE SEQUENCE</scope>
    <source>
        <strain evidence="2">RS0144</strain>
    </source>
</reference>
<proteinExistence type="predicted"/>
<keyword evidence="1" id="KW-1133">Transmembrane helix</keyword>
<feature type="transmembrane region" description="Helical" evidence="1">
    <location>
        <begin position="33"/>
        <end position="53"/>
    </location>
</feature>
<feature type="non-terminal residue" evidence="2">
    <location>
        <position position="1"/>
    </location>
</feature>
<evidence type="ECO:0000256" key="1">
    <source>
        <dbReference type="SAM" id="Phobius"/>
    </source>
</evidence>
<feature type="transmembrane region" description="Helical" evidence="1">
    <location>
        <begin position="303"/>
        <end position="319"/>
    </location>
</feature>
<evidence type="ECO:0000313" key="2">
    <source>
        <dbReference type="EMBL" id="GMT00145.1"/>
    </source>
</evidence>
<name>A0AAV5U138_9BILA</name>
<keyword evidence="1" id="KW-0812">Transmembrane</keyword>